<comment type="function">
    <text evidence="10">F(1)F(0) ATP synthase produces ATP from ADP in the presence of a proton or sodium gradient. F-type ATPases consist of two structural domains, F(1) containing the extramembraneous catalytic core and F(0) containing the membrane proton channel, linked together by a central stalk and a peripheral stalk. During catalysis, ATP synthesis in the catalytic domain of F(1) is coupled via a rotary mechanism of the central stalk subunits to proton translocation.</text>
</comment>
<comment type="caution">
    <text evidence="13">The sequence shown here is derived from an EMBL/GenBank/DDBJ whole genome shotgun (WGS) entry which is preliminary data.</text>
</comment>
<keyword evidence="8" id="KW-0472">Membrane</keyword>
<keyword evidence="6" id="KW-1133">Transmembrane helix</keyword>
<accession>A0AA36JMA4</accession>
<reference evidence="13" key="1">
    <citation type="submission" date="2023-08" db="EMBL/GenBank/DDBJ databases">
        <authorList>
            <person name="Chen Y."/>
            <person name="Shah S."/>
            <person name="Dougan E. K."/>
            <person name="Thang M."/>
            <person name="Chan C."/>
        </authorList>
    </citation>
    <scope>NUCLEOTIDE SEQUENCE</scope>
</reference>
<dbReference type="CDD" id="cd06503">
    <property type="entry name" value="ATP-synt_Fo_b"/>
    <property type="match status" value="1"/>
</dbReference>
<feature type="coiled-coil region" evidence="11">
    <location>
        <begin position="116"/>
        <end position="175"/>
    </location>
</feature>
<evidence type="ECO:0000256" key="10">
    <source>
        <dbReference type="ARBA" id="ARBA00025198"/>
    </source>
</evidence>
<evidence type="ECO:0000256" key="2">
    <source>
        <dbReference type="ARBA" id="ARBA00022448"/>
    </source>
</evidence>
<evidence type="ECO:0000256" key="11">
    <source>
        <dbReference type="SAM" id="Coils"/>
    </source>
</evidence>
<keyword evidence="7" id="KW-0406">Ion transport</keyword>
<evidence type="ECO:0000313" key="14">
    <source>
        <dbReference type="Proteomes" id="UP001178507"/>
    </source>
</evidence>
<evidence type="ECO:0000256" key="4">
    <source>
        <dbReference type="ARBA" id="ARBA00022692"/>
    </source>
</evidence>
<keyword evidence="12" id="KW-0732">Signal</keyword>
<evidence type="ECO:0000313" key="13">
    <source>
        <dbReference type="EMBL" id="CAJ1407634.1"/>
    </source>
</evidence>
<dbReference type="InterPro" id="IPR002146">
    <property type="entry name" value="ATP_synth_b/b'su_bac/chlpt"/>
</dbReference>
<gene>
    <name evidence="13" type="ORF">EVOR1521_LOCUS29278</name>
</gene>
<keyword evidence="14" id="KW-1185">Reference proteome</keyword>
<dbReference type="GO" id="GO:0015078">
    <property type="term" value="F:proton transmembrane transporter activity"/>
    <property type="evidence" value="ECO:0007669"/>
    <property type="project" value="InterPro"/>
</dbReference>
<evidence type="ECO:0000256" key="9">
    <source>
        <dbReference type="ARBA" id="ARBA00023310"/>
    </source>
</evidence>
<dbReference type="PANTHER" id="PTHR34264:SF3">
    <property type="entry name" value="ATP SYNTHASE SUBUNIT B, CHLOROPLASTIC"/>
    <property type="match status" value="1"/>
</dbReference>
<keyword evidence="11" id="KW-0175">Coiled coil</keyword>
<keyword evidence="2" id="KW-0813">Transport</keyword>
<dbReference type="EMBL" id="CAUJNA010003682">
    <property type="protein sequence ID" value="CAJ1407634.1"/>
    <property type="molecule type" value="Genomic_DNA"/>
</dbReference>
<keyword evidence="4" id="KW-0812">Transmembrane</keyword>
<dbReference type="GO" id="GO:0015986">
    <property type="term" value="P:proton motive force-driven ATP synthesis"/>
    <property type="evidence" value="ECO:0007669"/>
    <property type="project" value="InterPro"/>
</dbReference>
<protein>
    <submittedName>
        <fullName evidence="13">Uncharacterized protein</fullName>
    </submittedName>
</protein>
<dbReference type="AlphaFoldDB" id="A0AA36JMA4"/>
<evidence type="ECO:0000256" key="12">
    <source>
        <dbReference type="SAM" id="SignalP"/>
    </source>
</evidence>
<evidence type="ECO:0000256" key="1">
    <source>
        <dbReference type="ARBA" id="ARBA00004167"/>
    </source>
</evidence>
<evidence type="ECO:0000256" key="6">
    <source>
        <dbReference type="ARBA" id="ARBA00022989"/>
    </source>
</evidence>
<name>A0AA36JMA4_9DINO</name>
<keyword evidence="3" id="KW-0138">CF(0)</keyword>
<evidence type="ECO:0000256" key="3">
    <source>
        <dbReference type="ARBA" id="ARBA00022547"/>
    </source>
</evidence>
<dbReference type="Pfam" id="PF00430">
    <property type="entry name" value="ATP-synt_B"/>
    <property type="match status" value="1"/>
</dbReference>
<dbReference type="Proteomes" id="UP001178507">
    <property type="component" value="Unassembled WGS sequence"/>
</dbReference>
<evidence type="ECO:0000256" key="5">
    <source>
        <dbReference type="ARBA" id="ARBA00022781"/>
    </source>
</evidence>
<sequence>MARKVALAVGAVVLALRCSTAFLPSKPMLRPPAGVAGVAGLAGLAAGAAPAMAEEAEGGLLNFGKVELGGGFALNLDIPETNLINISILIAGLLYFLSPVLGESMASREKEIHSDIEDAIAKYNEATSRLAEAEKNKAQADQVVKEINDSIAKDISEFQANLQSAAKKTKALQDAANDKSLTELEQRTQERLEAYIDSQAVERGLKELKGLTVRSSFLGGTFEVLEAYGPGSMLGFEQLLGEEALQSFGCPSDCAVRASPAAAPSVYALRVSSLVDAQRAQPVLAGMLTELMTTCIVSEGRRRVKERATSEYYQKLEAYRLAKQNFQASPIALRFAAFGNSEVRRNALRLSGVV</sequence>
<keyword evidence="5" id="KW-0375">Hydrogen ion transport</keyword>
<keyword evidence="9" id="KW-0066">ATP synthesis</keyword>
<dbReference type="GO" id="GO:0045259">
    <property type="term" value="C:proton-transporting ATP synthase complex"/>
    <property type="evidence" value="ECO:0007669"/>
    <property type="project" value="UniProtKB-KW"/>
</dbReference>
<proteinExistence type="predicted"/>
<dbReference type="PANTHER" id="PTHR34264">
    <property type="entry name" value="ATP SYNTHASE SUBUNIT B, CHLOROPLASTIC"/>
    <property type="match status" value="1"/>
</dbReference>
<organism evidence="13 14">
    <name type="scientific">Effrenium voratum</name>
    <dbReference type="NCBI Taxonomy" id="2562239"/>
    <lineage>
        <taxon>Eukaryota</taxon>
        <taxon>Sar</taxon>
        <taxon>Alveolata</taxon>
        <taxon>Dinophyceae</taxon>
        <taxon>Suessiales</taxon>
        <taxon>Symbiodiniaceae</taxon>
        <taxon>Effrenium</taxon>
    </lineage>
</organism>
<comment type="subcellular location">
    <subcellularLocation>
        <location evidence="1">Membrane</location>
        <topology evidence="1">Single-pass membrane protein</topology>
    </subcellularLocation>
</comment>
<evidence type="ECO:0000256" key="8">
    <source>
        <dbReference type="ARBA" id="ARBA00023136"/>
    </source>
</evidence>
<evidence type="ECO:0000256" key="7">
    <source>
        <dbReference type="ARBA" id="ARBA00023065"/>
    </source>
</evidence>
<feature type="chain" id="PRO_5041445602" evidence="12">
    <location>
        <begin position="22"/>
        <end position="354"/>
    </location>
</feature>
<feature type="signal peptide" evidence="12">
    <location>
        <begin position="1"/>
        <end position="21"/>
    </location>
</feature>